<dbReference type="Proteomes" id="UP000094526">
    <property type="component" value="Unassembled WGS sequence"/>
</dbReference>
<dbReference type="VEuPathDB" id="FungiDB:CLCR_02770"/>
<feature type="region of interest" description="Disordered" evidence="1">
    <location>
        <begin position="293"/>
        <end position="354"/>
    </location>
</feature>
<feature type="region of interest" description="Disordered" evidence="1">
    <location>
        <begin position="633"/>
        <end position="656"/>
    </location>
</feature>
<comment type="caution">
    <text evidence="2">The sequence shown here is derived from an EMBL/GenBank/DDBJ whole genome shotgun (WGS) entry which is preliminary data.</text>
</comment>
<organism evidence="2 3">
    <name type="scientific">Cladophialophora carrionii</name>
    <dbReference type="NCBI Taxonomy" id="86049"/>
    <lineage>
        <taxon>Eukaryota</taxon>
        <taxon>Fungi</taxon>
        <taxon>Dikarya</taxon>
        <taxon>Ascomycota</taxon>
        <taxon>Pezizomycotina</taxon>
        <taxon>Eurotiomycetes</taxon>
        <taxon>Chaetothyriomycetidae</taxon>
        <taxon>Chaetothyriales</taxon>
        <taxon>Herpotrichiellaceae</taxon>
        <taxon>Cladophialophora</taxon>
    </lineage>
</organism>
<feature type="compositionally biased region" description="Polar residues" evidence="1">
    <location>
        <begin position="133"/>
        <end position="143"/>
    </location>
</feature>
<sequence>MFMWLKCMITSNASASASGKNDVASPLGLSQPHDLESVQERPGVCQSHHPRPSIVLRDLHRPTVETRRNSLLKRHELRVRAAPPAVLGSTASFGAEKPSVEALVSRFEEAIPQHRPGEEEIQSIGQAIRSKLSAGSPTPSPSLRASFPNVASKPSRIKVKVSAQSISIIIPEGSKLPIIATVEAAGHIELDTQMSAPQAGESGETSGIHTGKSQSRRTSRRNTISEGYVNQASENQAIISKINLPFLPNRGKGRLNVSEASIPAPKSSDISAQGQVFVSHEHPGGTVVEALHDHSERSNEAVVNTPGATEPPAKLPRDEHSQPADTPSDPGVAQETAPDDPKKASVPTTRPGVPLFTQSESAVEIIAEPFAKFGPTEARSVPAIRIHRPSGTVMAASVGTTAMNSAKVPATPTQSALEQSPAAAGTAPLNTLSTTVAAIPAPANLPVDPSNVSNAIGAATSAVSLPSLPVGGKVGKRKRVVRKTRKLVLRRRVLAIIIGRDLANVVHPQLNAGANVAGSVPLPVDGPSDLVSSYTSRTERKRDFRRRQLDQRIAAARIHAEAEEIHRCRMCRGLTRTMSLRRYHRLQLKRDRPDMNTLDRRATAMSRVAVFKCKCDRRLLGVANEVAVPDAAPSQHFRGPTAMEPPLSGVEAAQQR</sequence>
<dbReference type="VEuPathDB" id="FungiDB:G647_04970"/>
<dbReference type="EMBL" id="LGRB01000003">
    <property type="protein sequence ID" value="OCT54879.1"/>
    <property type="molecule type" value="Genomic_DNA"/>
</dbReference>
<feature type="region of interest" description="Disordered" evidence="1">
    <location>
        <begin position="15"/>
        <end position="37"/>
    </location>
</feature>
<evidence type="ECO:0000313" key="3">
    <source>
        <dbReference type="Proteomes" id="UP000094526"/>
    </source>
</evidence>
<accession>A0A1C1D259</accession>
<dbReference type="OrthoDB" id="4158875at2759"/>
<feature type="region of interest" description="Disordered" evidence="1">
    <location>
        <begin position="130"/>
        <end position="149"/>
    </location>
</feature>
<protein>
    <submittedName>
        <fullName evidence="2">Uncharacterized protein</fullName>
    </submittedName>
</protein>
<keyword evidence="3" id="KW-1185">Reference proteome</keyword>
<evidence type="ECO:0000313" key="2">
    <source>
        <dbReference type="EMBL" id="OCT54879.1"/>
    </source>
</evidence>
<feature type="compositionally biased region" description="Polar residues" evidence="1">
    <location>
        <begin position="203"/>
        <end position="213"/>
    </location>
</feature>
<name>A0A1C1D259_9EURO</name>
<evidence type="ECO:0000256" key="1">
    <source>
        <dbReference type="SAM" id="MobiDB-lite"/>
    </source>
</evidence>
<gene>
    <name evidence="2" type="ORF">CLCR_02770</name>
</gene>
<reference evidence="3" key="1">
    <citation type="submission" date="2015-07" db="EMBL/GenBank/DDBJ databases">
        <authorList>
            <person name="Teixeira M.M."/>
            <person name="Souza R.C."/>
            <person name="Almeida L.G."/>
            <person name="Vicente V.A."/>
            <person name="de Hoog S."/>
            <person name="Bocca A.L."/>
            <person name="de Almeida S.R."/>
            <person name="Vasconcelos A.T."/>
            <person name="Felipe M.S."/>
        </authorList>
    </citation>
    <scope>NUCLEOTIDE SEQUENCE [LARGE SCALE GENOMIC DNA]</scope>
    <source>
        <strain evidence="3">KSF</strain>
    </source>
</reference>
<feature type="region of interest" description="Disordered" evidence="1">
    <location>
        <begin position="196"/>
        <end position="222"/>
    </location>
</feature>
<dbReference type="AlphaFoldDB" id="A0A1C1D259"/>
<proteinExistence type="predicted"/>